<evidence type="ECO:0000313" key="2">
    <source>
        <dbReference type="Proteomes" id="UP001556367"/>
    </source>
</evidence>
<dbReference type="Proteomes" id="UP001556367">
    <property type="component" value="Unassembled WGS sequence"/>
</dbReference>
<accession>A0ABR3JZT5</accession>
<evidence type="ECO:0000313" key="1">
    <source>
        <dbReference type="EMBL" id="KAL0961362.1"/>
    </source>
</evidence>
<proteinExistence type="predicted"/>
<keyword evidence="2" id="KW-1185">Reference proteome</keyword>
<dbReference type="Gene3D" id="3.30.70.100">
    <property type="match status" value="2"/>
</dbReference>
<protein>
    <recommendedName>
        <fullName evidence="3">ABM domain-containing protein</fullName>
    </recommendedName>
</protein>
<name>A0ABR3JZT5_9AGAR</name>
<gene>
    <name evidence="1" type="ORF">HGRIS_006318</name>
</gene>
<dbReference type="EMBL" id="JASNQZ010000001">
    <property type="protein sequence ID" value="KAL0961362.1"/>
    <property type="molecule type" value="Genomic_DNA"/>
</dbReference>
<evidence type="ECO:0008006" key="3">
    <source>
        <dbReference type="Google" id="ProtNLM"/>
    </source>
</evidence>
<organism evidence="1 2">
    <name type="scientific">Hohenbuehelia grisea</name>
    <dbReference type="NCBI Taxonomy" id="104357"/>
    <lineage>
        <taxon>Eukaryota</taxon>
        <taxon>Fungi</taxon>
        <taxon>Dikarya</taxon>
        <taxon>Basidiomycota</taxon>
        <taxon>Agaricomycotina</taxon>
        <taxon>Agaricomycetes</taxon>
        <taxon>Agaricomycetidae</taxon>
        <taxon>Agaricales</taxon>
        <taxon>Pleurotineae</taxon>
        <taxon>Pleurotaceae</taxon>
        <taxon>Hohenbuehelia</taxon>
    </lineage>
</organism>
<dbReference type="InterPro" id="IPR011008">
    <property type="entry name" value="Dimeric_a/b-barrel"/>
</dbReference>
<reference evidence="2" key="1">
    <citation type="submission" date="2024-06" db="EMBL/GenBank/DDBJ databases">
        <title>Multi-omics analyses provide insights into the biosynthesis of the anticancer antibiotic pleurotin in Hohenbuehelia grisea.</title>
        <authorList>
            <person name="Weaver J.A."/>
            <person name="Alberti F."/>
        </authorList>
    </citation>
    <scope>NUCLEOTIDE SEQUENCE [LARGE SCALE GENOMIC DNA]</scope>
    <source>
        <strain evidence="2">T-177</strain>
    </source>
</reference>
<sequence length="205" mass="22616">MPTTEIVTFRASEAFKKDLNLLKPVGDAVKKEEGFIQSWFGFQVEDPNIAYIFILWESYEHHKAVIDSPSYGIEIVEPLKLCVDGPLNSDAFDMTHVPFAPDVVTALSAPTTEIAYIKHKDGTTETLHGLLEKLAEKLDKAEGARPPCAYGPSREKEGTSVLVVGWTSAEAHYEGVAADKPPFPIIQTIQESSQVSFKHIKLSKS</sequence>
<dbReference type="SUPFAM" id="SSF54909">
    <property type="entry name" value="Dimeric alpha+beta barrel"/>
    <property type="match status" value="1"/>
</dbReference>
<comment type="caution">
    <text evidence="1">The sequence shown here is derived from an EMBL/GenBank/DDBJ whole genome shotgun (WGS) entry which is preliminary data.</text>
</comment>